<evidence type="ECO:0000313" key="2">
    <source>
        <dbReference type="Proteomes" id="UP000214646"/>
    </source>
</evidence>
<comment type="caution">
    <text evidence="1">The sequence shown here is derived from an EMBL/GenBank/DDBJ whole genome shotgun (WGS) entry which is preliminary data.</text>
</comment>
<dbReference type="AlphaFoldDB" id="A0A225D7L8"/>
<sequence length="86" mass="8998">MCGGVHNSGTGSTIGPGCGILRADRSVAVVAGMSCRESALTPESAVSPSGSRGRSGREVTGLHSIQLCRVQSNCRVCRHYRRSRLP</sequence>
<gene>
    <name evidence="1" type="ORF">FRUB_07885</name>
</gene>
<accession>A0A225D7L8</accession>
<organism evidence="1 2">
    <name type="scientific">Fimbriiglobus ruber</name>
    <dbReference type="NCBI Taxonomy" id="1908690"/>
    <lineage>
        <taxon>Bacteria</taxon>
        <taxon>Pseudomonadati</taxon>
        <taxon>Planctomycetota</taxon>
        <taxon>Planctomycetia</taxon>
        <taxon>Gemmatales</taxon>
        <taxon>Gemmataceae</taxon>
        <taxon>Fimbriiglobus</taxon>
    </lineage>
</organism>
<evidence type="ECO:0000313" key="1">
    <source>
        <dbReference type="EMBL" id="OWK36963.1"/>
    </source>
</evidence>
<keyword evidence="2" id="KW-1185">Reference proteome</keyword>
<reference evidence="2" key="1">
    <citation type="submission" date="2017-06" db="EMBL/GenBank/DDBJ databases">
        <title>Genome analysis of Fimbriiglobus ruber SP5, the first member of the order Planctomycetales with confirmed chitinolytic capability.</title>
        <authorList>
            <person name="Ravin N.V."/>
            <person name="Rakitin A.L."/>
            <person name="Ivanova A.A."/>
            <person name="Beletsky A.V."/>
            <person name="Kulichevskaya I.S."/>
            <person name="Mardanov A.V."/>
            <person name="Dedysh S.N."/>
        </authorList>
    </citation>
    <scope>NUCLEOTIDE SEQUENCE [LARGE SCALE GENOMIC DNA]</scope>
    <source>
        <strain evidence="2">SP5</strain>
    </source>
</reference>
<dbReference type="Proteomes" id="UP000214646">
    <property type="component" value="Unassembled WGS sequence"/>
</dbReference>
<dbReference type="EMBL" id="NIDE01000015">
    <property type="protein sequence ID" value="OWK36963.1"/>
    <property type="molecule type" value="Genomic_DNA"/>
</dbReference>
<proteinExistence type="predicted"/>
<name>A0A225D7L8_9BACT</name>
<protein>
    <submittedName>
        <fullName evidence="1">Uncharacterized protein</fullName>
    </submittedName>
</protein>